<gene>
    <name evidence="1" type="ORF">CSA56_16350</name>
</gene>
<dbReference type="EMBL" id="PDSK01000117">
    <property type="protein sequence ID" value="PIE32178.1"/>
    <property type="molecule type" value="Genomic_DNA"/>
</dbReference>
<accession>A0A2G6K900</accession>
<name>A0A2G6K900_9BACT</name>
<evidence type="ECO:0000313" key="2">
    <source>
        <dbReference type="Proteomes" id="UP000230821"/>
    </source>
</evidence>
<dbReference type="Proteomes" id="UP000230821">
    <property type="component" value="Unassembled WGS sequence"/>
</dbReference>
<protein>
    <submittedName>
        <fullName evidence="1">Uncharacterized protein</fullName>
    </submittedName>
</protein>
<dbReference type="AlphaFoldDB" id="A0A2G6K900"/>
<reference evidence="1 2" key="1">
    <citation type="submission" date="2017-10" db="EMBL/GenBank/DDBJ databases">
        <title>Novel microbial diversity and functional potential in the marine mammal oral microbiome.</title>
        <authorList>
            <person name="Dudek N.K."/>
            <person name="Sun C.L."/>
            <person name="Burstein D."/>
            <person name="Kantor R.S."/>
            <person name="Aliaga Goltsman D.S."/>
            <person name="Bik E.M."/>
            <person name="Thomas B.C."/>
            <person name="Banfield J.F."/>
            <person name="Relman D.A."/>
        </authorList>
    </citation>
    <scope>NUCLEOTIDE SEQUENCE [LARGE SCALE GENOMIC DNA]</scope>
    <source>
        <strain evidence="1">DOLJORAL78_47_16</strain>
    </source>
</reference>
<proteinExistence type="predicted"/>
<comment type="caution">
    <text evidence="1">The sequence shown here is derived from an EMBL/GenBank/DDBJ whole genome shotgun (WGS) entry which is preliminary data.</text>
</comment>
<evidence type="ECO:0000313" key="1">
    <source>
        <dbReference type="EMBL" id="PIE32178.1"/>
    </source>
</evidence>
<organism evidence="1 2">
    <name type="scientific">candidate division KSB3 bacterium</name>
    <dbReference type="NCBI Taxonomy" id="2044937"/>
    <lineage>
        <taxon>Bacteria</taxon>
        <taxon>candidate division KSB3</taxon>
    </lineage>
</organism>
<sequence>MPVSWGCYQRVSSQGIAQTFEINDSHHGRKLLIATQKSTFKEALVAEITQELKGHPVYIKVIDITTLPATREADWNTIVVINIRWLLTMLPSWDA</sequence>